<dbReference type="PROSITE" id="PS00237">
    <property type="entry name" value="G_PROTEIN_RECEP_F1_1"/>
    <property type="match status" value="1"/>
</dbReference>
<feature type="transmembrane region" description="Helical" evidence="9">
    <location>
        <begin position="112"/>
        <end position="137"/>
    </location>
</feature>
<keyword evidence="7 8" id="KW-0807">Transducer</keyword>
<keyword evidence="5 9" id="KW-0472">Membrane</keyword>
<evidence type="ECO:0000256" key="9">
    <source>
        <dbReference type="SAM" id="Phobius"/>
    </source>
</evidence>
<feature type="transmembrane region" description="Helical" evidence="9">
    <location>
        <begin position="157"/>
        <end position="180"/>
    </location>
</feature>
<accession>A0ABN8N428</accession>
<feature type="non-terminal residue" evidence="11">
    <location>
        <position position="1"/>
    </location>
</feature>
<dbReference type="Gene3D" id="1.20.1070.10">
    <property type="entry name" value="Rhodopsin 7-helix transmembrane proteins"/>
    <property type="match status" value="1"/>
</dbReference>
<evidence type="ECO:0000256" key="6">
    <source>
        <dbReference type="ARBA" id="ARBA00023170"/>
    </source>
</evidence>
<dbReference type="CDD" id="cd00637">
    <property type="entry name" value="7tm_classA_rhodopsin-like"/>
    <property type="match status" value="1"/>
</dbReference>
<comment type="caution">
    <text evidence="11">The sequence shown here is derived from an EMBL/GenBank/DDBJ whole genome shotgun (WGS) entry which is preliminary data.</text>
</comment>
<evidence type="ECO:0000256" key="2">
    <source>
        <dbReference type="ARBA" id="ARBA00022692"/>
    </source>
</evidence>
<comment type="subcellular location">
    <subcellularLocation>
        <location evidence="1">Membrane</location>
        <topology evidence="1">Multi-pass membrane protein</topology>
    </subcellularLocation>
</comment>
<reference evidence="11 12" key="1">
    <citation type="submission" date="2022-05" db="EMBL/GenBank/DDBJ databases">
        <authorList>
            <consortium name="Genoscope - CEA"/>
            <person name="William W."/>
        </authorList>
    </citation>
    <scope>NUCLEOTIDE SEQUENCE [LARGE SCALE GENOMIC DNA]</scope>
</reference>
<evidence type="ECO:0000256" key="5">
    <source>
        <dbReference type="ARBA" id="ARBA00023136"/>
    </source>
</evidence>
<dbReference type="PROSITE" id="PS50262">
    <property type="entry name" value="G_PROTEIN_RECEP_F1_2"/>
    <property type="match status" value="1"/>
</dbReference>
<dbReference type="InterPro" id="IPR017452">
    <property type="entry name" value="GPCR_Rhodpsn_7TM"/>
</dbReference>
<dbReference type="EMBL" id="CALNXK010000009">
    <property type="protein sequence ID" value="CAH3041192.1"/>
    <property type="molecule type" value="Genomic_DNA"/>
</dbReference>
<keyword evidence="4 8" id="KW-0297">G-protein coupled receptor</keyword>
<sequence length="258" mass="29229">IIVSLAANSLIVIIVYKMPNLRKPINYFIANMAASDLLFPIFSVPLKLSLLHANSFPIDGQLGQALCKLVPFFGNVSIVVSTQNLILIAVDRFGAVVFPLHSPLIRSKLCPFFILATWMFAIVLSSPDLFTVGLVEYPGGALCVRRWKKVFAESSSFASFLLAYNIVFGYIPVMLLVILYSTIFIKLKTQAHPGEQSTNNQQQRKRRNRNVLQMSIAIVIVFVLCWLPFNTSHVIMRYQDRCKLPKYAFDYMHEYVKS</sequence>
<dbReference type="SUPFAM" id="SSF81321">
    <property type="entry name" value="Family A G protein-coupled receptor-like"/>
    <property type="match status" value="1"/>
</dbReference>
<evidence type="ECO:0000313" key="12">
    <source>
        <dbReference type="Proteomes" id="UP001159405"/>
    </source>
</evidence>
<dbReference type="Proteomes" id="UP001159405">
    <property type="component" value="Unassembled WGS sequence"/>
</dbReference>
<dbReference type="Pfam" id="PF00001">
    <property type="entry name" value="7tm_1"/>
    <property type="match status" value="1"/>
</dbReference>
<evidence type="ECO:0000256" key="8">
    <source>
        <dbReference type="RuleBase" id="RU000688"/>
    </source>
</evidence>
<feature type="transmembrane region" description="Helical" evidence="9">
    <location>
        <begin position="211"/>
        <end position="229"/>
    </location>
</feature>
<keyword evidence="6 8" id="KW-0675">Receptor</keyword>
<dbReference type="PRINTS" id="PR00237">
    <property type="entry name" value="GPCRRHODOPSN"/>
</dbReference>
<gene>
    <name evidence="11" type="ORF">PLOB_00048101</name>
</gene>
<dbReference type="PANTHER" id="PTHR45695:SF9">
    <property type="entry name" value="LEUCOKININ RECEPTOR"/>
    <property type="match status" value="1"/>
</dbReference>
<keyword evidence="3 9" id="KW-1133">Transmembrane helix</keyword>
<feature type="transmembrane region" description="Helical" evidence="9">
    <location>
        <begin position="25"/>
        <end position="46"/>
    </location>
</feature>
<evidence type="ECO:0000313" key="11">
    <source>
        <dbReference type="EMBL" id="CAH3041192.1"/>
    </source>
</evidence>
<keyword evidence="12" id="KW-1185">Reference proteome</keyword>
<evidence type="ECO:0000256" key="1">
    <source>
        <dbReference type="ARBA" id="ARBA00004141"/>
    </source>
</evidence>
<evidence type="ECO:0000256" key="3">
    <source>
        <dbReference type="ARBA" id="ARBA00022989"/>
    </source>
</evidence>
<keyword evidence="2 8" id="KW-0812">Transmembrane</keyword>
<evidence type="ECO:0000259" key="10">
    <source>
        <dbReference type="PROSITE" id="PS50262"/>
    </source>
</evidence>
<dbReference type="InterPro" id="IPR000276">
    <property type="entry name" value="GPCR_Rhodpsn"/>
</dbReference>
<comment type="similarity">
    <text evidence="8">Belongs to the G-protein coupled receptor 1 family.</text>
</comment>
<evidence type="ECO:0000256" key="7">
    <source>
        <dbReference type="ARBA" id="ARBA00023224"/>
    </source>
</evidence>
<organism evidence="11 12">
    <name type="scientific">Porites lobata</name>
    <dbReference type="NCBI Taxonomy" id="104759"/>
    <lineage>
        <taxon>Eukaryota</taxon>
        <taxon>Metazoa</taxon>
        <taxon>Cnidaria</taxon>
        <taxon>Anthozoa</taxon>
        <taxon>Hexacorallia</taxon>
        <taxon>Scleractinia</taxon>
        <taxon>Fungiina</taxon>
        <taxon>Poritidae</taxon>
        <taxon>Porites</taxon>
    </lineage>
</organism>
<protein>
    <recommendedName>
        <fullName evidence="10">G-protein coupled receptors family 1 profile domain-containing protein</fullName>
    </recommendedName>
</protein>
<evidence type="ECO:0000256" key="4">
    <source>
        <dbReference type="ARBA" id="ARBA00023040"/>
    </source>
</evidence>
<feature type="domain" description="G-protein coupled receptors family 1 profile" evidence="10">
    <location>
        <begin position="7"/>
        <end position="258"/>
    </location>
</feature>
<dbReference type="PANTHER" id="PTHR45695">
    <property type="entry name" value="LEUCOKININ RECEPTOR-RELATED"/>
    <property type="match status" value="1"/>
</dbReference>
<name>A0ABN8N428_9CNID</name>
<proteinExistence type="inferred from homology"/>